<sequence length="38" mass="4261">MVSSEAAGRPRRCRWRKIDAPRNPSPGSDPRSRQPSTP</sequence>
<accession>A0AAW0HY24</accession>
<feature type="region of interest" description="Disordered" evidence="1">
    <location>
        <begin position="1"/>
        <end position="38"/>
    </location>
</feature>
<proteinExistence type="predicted"/>
<evidence type="ECO:0000313" key="2">
    <source>
        <dbReference type="EMBL" id="KAK7807099.1"/>
    </source>
</evidence>
<dbReference type="AlphaFoldDB" id="A0AAW0HY24"/>
<organism evidence="2 3">
    <name type="scientific">Myodes glareolus</name>
    <name type="common">Bank vole</name>
    <name type="synonym">Clethrionomys glareolus</name>
    <dbReference type="NCBI Taxonomy" id="447135"/>
    <lineage>
        <taxon>Eukaryota</taxon>
        <taxon>Metazoa</taxon>
        <taxon>Chordata</taxon>
        <taxon>Craniata</taxon>
        <taxon>Vertebrata</taxon>
        <taxon>Euteleostomi</taxon>
        <taxon>Mammalia</taxon>
        <taxon>Eutheria</taxon>
        <taxon>Euarchontoglires</taxon>
        <taxon>Glires</taxon>
        <taxon>Rodentia</taxon>
        <taxon>Myomorpha</taxon>
        <taxon>Muroidea</taxon>
        <taxon>Cricetidae</taxon>
        <taxon>Arvicolinae</taxon>
        <taxon>Myodes</taxon>
    </lineage>
</organism>
<evidence type="ECO:0000313" key="3">
    <source>
        <dbReference type="Proteomes" id="UP001488838"/>
    </source>
</evidence>
<dbReference type="Proteomes" id="UP001488838">
    <property type="component" value="Unassembled WGS sequence"/>
</dbReference>
<feature type="non-terminal residue" evidence="2">
    <location>
        <position position="38"/>
    </location>
</feature>
<gene>
    <name evidence="2" type="ORF">U0070_007399</name>
</gene>
<reference evidence="2 3" key="1">
    <citation type="journal article" date="2023" name="bioRxiv">
        <title>Conserved and derived expression patterns and positive selection on dental genes reveal complex evolutionary context of ever-growing rodent molars.</title>
        <authorList>
            <person name="Calamari Z.T."/>
            <person name="Song A."/>
            <person name="Cohen E."/>
            <person name="Akter M."/>
            <person name="Roy R.D."/>
            <person name="Hallikas O."/>
            <person name="Christensen M.M."/>
            <person name="Li P."/>
            <person name="Marangoni P."/>
            <person name="Jernvall J."/>
            <person name="Klein O.D."/>
        </authorList>
    </citation>
    <scope>NUCLEOTIDE SEQUENCE [LARGE SCALE GENOMIC DNA]</scope>
    <source>
        <strain evidence="2">V071</strain>
    </source>
</reference>
<protein>
    <submittedName>
        <fullName evidence="2">Uncharacterized protein</fullName>
    </submittedName>
</protein>
<keyword evidence="3" id="KW-1185">Reference proteome</keyword>
<dbReference type="EMBL" id="JBBHLL010000281">
    <property type="protein sequence ID" value="KAK7807099.1"/>
    <property type="molecule type" value="Genomic_DNA"/>
</dbReference>
<comment type="caution">
    <text evidence="2">The sequence shown here is derived from an EMBL/GenBank/DDBJ whole genome shotgun (WGS) entry which is preliminary data.</text>
</comment>
<name>A0AAW0HY24_MYOGA</name>
<evidence type="ECO:0000256" key="1">
    <source>
        <dbReference type="SAM" id="MobiDB-lite"/>
    </source>
</evidence>